<reference evidence="13" key="1">
    <citation type="submission" date="2021-08" db="EMBL/GenBank/DDBJ databases">
        <title>WGS assembly of Ceratopteris richardii.</title>
        <authorList>
            <person name="Marchant D.B."/>
            <person name="Chen G."/>
            <person name="Jenkins J."/>
            <person name="Shu S."/>
            <person name="Leebens-Mack J."/>
            <person name="Grimwood J."/>
            <person name="Schmutz J."/>
            <person name="Soltis P."/>
            <person name="Soltis D."/>
            <person name="Chen Z.-H."/>
        </authorList>
    </citation>
    <scope>NUCLEOTIDE SEQUENCE</scope>
    <source>
        <strain evidence="13">Whitten #5841</strain>
        <tissue evidence="13">Leaf</tissue>
    </source>
</reference>
<evidence type="ECO:0000256" key="10">
    <source>
        <dbReference type="ARBA" id="ARBA00044501"/>
    </source>
</evidence>
<comment type="pathway">
    <text evidence="10">Porphyrin-containing compound metabolism; heme A biosynthesis; heme A from heme O: step 1/1.</text>
</comment>
<sequence length="452" mass="49588">MGNARKLTGAVWGLLSRTRVVSRHGVCNAPAGSSQRISAFQYQKQQFFGALEKQTSGLQFTRKASNTATTSIPLFQGSIGKAETAKLLVEKGVKAQKQVGYWLFGCSAWVFSMVIIGGVTRLTRSGLSMTDWNFLGGFPPTDSSKWEAEFEKYKASPEYKRVNKGMSIEDFKFIYWIEYGHRMWGRGLGVFFTGPFIYFLSKGYITRQLALRLGLLFGLGIGQGFVGWWMVKSGLEEPESPYRQPKVSAYRLASHLMAAFGIFSGLFWTALSVVRPESHYQGVDFVRGSAKLRKIAIPIAVLVGLTAASGAFVAGNDAGHAFNTFPLMGDTWIPDGLLELQPWSRNFFENTATVQLDHRILALTTLTSVVAMSLLARKLTLEPHIRRLINLTLGVSVLQVTLGISTLLLYVPVSLGAAHQAGALSLFASVVALLHALRKPSPAALRTLVKPL</sequence>
<comment type="caution">
    <text evidence="13">The sequence shown here is derived from an EMBL/GenBank/DDBJ whole genome shotgun (WGS) entry which is preliminary data.</text>
</comment>
<dbReference type="InterPro" id="IPR023754">
    <property type="entry name" value="HemeA_Synthase_type2"/>
</dbReference>
<evidence type="ECO:0000313" key="13">
    <source>
        <dbReference type="EMBL" id="KAH7281766.1"/>
    </source>
</evidence>
<evidence type="ECO:0000256" key="5">
    <source>
        <dbReference type="ARBA" id="ARBA00022989"/>
    </source>
</evidence>
<keyword evidence="8" id="KW-0350">Heme biosynthesis</keyword>
<dbReference type="EMBL" id="CM035441">
    <property type="protein sequence ID" value="KAH7281766.1"/>
    <property type="molecule type" value="Genomic_DNA"/>
</dbReference>
<evidence type="ECO:0000256" key="8">
    <source>
        <dbReference type="ARBA" id="ARBA00023133"/>
    </source>
</evidence>
<feature type="transmembrane region" description="Helical" evidence="12">
    <location>
        <begin position="358"/>
        <end position="376"/>
    </location>
</feature>
<dbReference type="InterPro" id="IPR003780">
    <property type="entry name" value="COX15/CtaA_fam"/>
</dbReference>
<keyword evidence="3 12" id="KW-0812">Transmembrane</keyword>
<feature type="transmembrane region" description="Helical" evidence="12">
    <location>
        <begin position="99"/>
        <end position="119"/>
    </location>
</feature>
<accession>A0A8T2QDK1</accession>
<dbReference type="OrthoDB" id="1726137at2759"/>
<evidence type="ECO:0000256" key="12">
    <source>
        <dbReference type="SAM" id="Phobius"/>
    </source>
</evidence>
<feature type="transmembrane region" description="Helical" evidence="12">
    <location>
        <begin position="388"/>
        <end position="411"/>
    </location>
</feature>
<evidence type="ECO:0000256" key="3">
    <source>
        <dbReference type="ARBA" id="ARBA00022692"/>
    </source>
</evidence>
<gene>
    <name evidence="13" type="ORF">KP509_36G062600</name>
</gene>
<dbReference type="HAMAP" id="MF_01665">
    <property type="entry name" value="HemeA_synth_type2"/>
    <property type="match status" value="1"/>
</dbReference>
<dbReference type="GO" id="GO:0005743">
    <property type="term" value="C:mitochondrial inner membrane"/>
    <property type="evidence" value="ECO:0007669"/>
    <property type="project" value="TreeGrafter"/>
</dbReference>
<evidence type="ECO:0008006" key="15">
    <source>
        <dbReference type="Google" id="ProtNLM"/>
    </source>
</evidence>
<keyword evidence="9 12" id="KW-0472">Membrane</keyword>
<dbReference type="GO" id="GO:0016653">
    <property type="term" value="F:oxidoreductase activity, acting on NAD(P)H, heme protein as acceptor"/>
    <property type="evidence" value="ECO:0007669"/>
    <property type="project" value="TreeGrafter"/>
</dbReference>
<organism evidence="13 14">
    <name type="scientific">Ceratopteris richardii</name>
    <name type="common">Triangle waterfern</name>
    <dbReference type="NCBI Taxonomy" id="49495"/>
    <lineage>
        <taxon>Eukaryota</taxon>
        <taxon>Viridiplantae</taxon>
        <taxon>Streptophyta</taxon>
        <taxon>Embryophyta</taxon>
        <taxon>Tracheophyta</taxon>
        <taxon>Polypodiopsida</taxon>
        <taxon>Polypodiidae</taxon>
        <taxon>Polypodiales</taxon>
        <taxon>Pteridineae</taxon>
        <taxon>Pteridaceae</taxon>
        <taxon>Parkerioideae</taxon>
        <taxon>Ceratopteris</taxon>
    </lineage>
</organism>
<feature type="transmembrane region" description="Helical" evidence="12">
    <location>
        <begin position="295"/>
        <end position="315"/>
    </location>
</feature>
<dbReference type="Proteomes" id="UP000825935">
    <property type="component" value="Chromosome 36"/>
</dbReference>
<dbReference type="PANTHER" id="PTHR23289:SF2">
    <property type="entry name" value="CYTOCHROME C OXIDASE ASSEMBLY PROTEIN COX15 HOMOLOG"/>
    <property type="match status" value="1"/>
</dbReference>
<feature type="transmembrane region" description="Helical" evidence="12">
    <location>
        <begin position="251"/>
        <end position="274"/>
    </location>
</feature>
<evidence type="ECO:0000256" key="9">
    <source>
        <dbReference type="ARBA" id="ARBA00023136"/>
    </source>
</evidence>
<dbReference type="Pfam" id="PF02628">
    <property type="entry name" value="COX15-CtaA"/>
    <property type="match status" value="1"/>
</dbReference>
<evidence type="ECO:0000256" key="6">
    <source>
        <dbReference type="ARBA" id="ARBA00023002"/>
    </source>
</evidence>
<dbReference type="GO" id="GO:0046872">
    <property type="term" value="F:metal ion binding"/>
    <property type="evidence" value="ECO:0007669"/>
    <property type="project" value="UniProtKB-KW"/>
</dbReference>
<evidence type="ECO:0000256" key="1">
    <source>
        <dbReference type="ARBA" id="ARBA00001970"/>
    </source>
</evidence>
<dbReference type="OMA" id="AFVCYSW"/>
<name>A0A8T2QDK1_CERRI</name>
<feature type="transmembrane region" description="Helical" evidence="12">
    <location>
        <begin position="213"/>
        <end position="231"/>
    </location>
</feature>
<dbReference type="GO" id="GO:0120547">
    <property type="term" value="F:heme A synthase activity"/>
    <property type="evidence" value="ECO:0007669"/>
    <property type="project" value="UniProtKB-EC"/>
</dbReference>
<keyword evidence="5 12" id="KW-1133">Transmembrane helix</keyword>
<evidence type="ECO:0000256" key="2">
    <source>
        <dbReference type="ARBA" id="ARBA00004141"/>
    </source>
</evidence>
<evidence type="ECO:0000256" key="4">
    <source>
        <dbReference type="ARBA" id="ARBA00022723"/>
    </source>
</evidence>
<proteinExistence type="inferred from homology"/>
<feature type="transmembrane region" description="Helical" evidence="12">
    <location>
        <begin position="183"/>
        <end position="201"/>
    </location>
</feature>
<evidence type="ECO:0000256" key="11">
    <source>
        <dbReference type="ARBA" id="ARBA00048044"/>
    </source>
</evidence>
<comment type="subcellular location">
    <subcellularLocation>
        <location evidence="2">Membrane</location>
        <topology evidence="2">Multi-pass membrane protein</topology>
    </subcellularLocation>
</comment>
<keyword evidence="7" id="KW-0408">Iron</keyword>
<comment type="catalytic activity">
    <reaction evidence="11">
        <text>Fe(II)-heme o + 2 A + H2O = Fe(II)-heme a + 2 AH2</text>
        <dbReference type="Rhea" id="RHEA:63388"/>
        <dbReference type="ChEBI" id="CHEBI:13193"/>
        <dbReference type="ChEBI" id="CHEBI:15377"/>
        <dbReference type="ChEBI" id="CHEBI:17499"/>
        <dbReference type="ChEBI" id="CHEBI:60530"/>
        <dbReference type="ChEBI" id="CHEBI:61715"/>
        <dbReference type="EC" id="1.17.99.9"/>
    </reaction>
    <physiologicalReaction direction="left-to-right" evidence="11">
        <dbReference type="Rhea" id="RHEA:63389"/>
    </physiologicalReaction>
</comment>
<dbReference type="GO" id="GO:0006784">
    <property type="term" value="P:heme A biosynthetic process"/>
    <property type="evidence" value="ECO:0007669"/>
    <property type="project" value="InterPro"/>
</dbReference>
<dbReference type="AlphaFoldDB" id="A0A8T2QDK1"/>
<evidence type="ECO:0000313" key="14">
    <source>
        <dbReference type="Proteomes" id="UP000825935"/>
    </source>
</evidence>
<keyword evidence="6" id="KW-0560">Oxidoreductase</keyword>
<keyword evidence="4" id="KW-0479">Metal-binding</keyword>
<dbReference type="PANTHER" id="PTHR23289">
    <property type="entry name" value="CYTOCHROME C OXIDASE ASSEMBLY PROTEIN COX15"/>
    <property type="match status" value="1"/>
</dbReference>
<comment type="cofactor">
    <cofactor evidence="1">
        <name>heme b</name>
        <dbReference type="ChEBI" id="CHEBI:60344"/>
    </cofactor>
</comment>
<evidence type="ECO:0000256" key="7">
    <source>
        <dbReference type="ARBA" id="ARBA00023004"/>
    </source>
</evidence>
<protein>
    <recommendedName>
        <fullName evidence="15">Cytochrome c oxidase assembly protein COX15</fullName>
    </recommendedName>
</protein>
<feature type="transmembrane region" description="Helical" evidence="12">
    <location>
        <begin position="417"/>
        <end position="437"/>
    </location>
</feature>
<keyword evidence="14" id="KW-1185">Reference proteome</keyword>